<evidence type="ECO:0000256" key="3">
    <source>
        <dbReference type="ARBA" id="ARBA00022801"/>
    </source>
</evidence>
<dbReference type="AlphaFoldDB" id="A0A6B9V9B2"/>
<gene>
    <name evidence="6" type="ORF">DS421_19g658310</name>
</gene>
<dbReference type="GO" id="GO:0008234">
    <property type="term" value="F:cysteine-type peptidase activity"/>
    <property type="evidence" value="ECO:0007669"/>
    <property type="project" value="InterPro"/>
</dbReference>
<proteinExistence type="inferred from homology"/>
<keyword evidence="3" id="KW-0378">Hydrolase</keyword>
<feature type="region of interest" description="Disordered" evidence="4">
    <location>
        <begin position="153"/>
        <end position="178"/>
    </location>
</feature>
<evidence type="ECO:0000256" key="2">
    <source>
        <dbReference type="ARBA" id="ARBA00022670"/>
    </source>
</evidence>
<dbReference type="GO" id="GO:0006508">
    <property type="term" value="P:proteolysis"/>
    <property type="evidence" value="ECO:0007669"/>
    <property type="project" value="UniProtKB-KW"/>
</dbReference>
<sequence>MGYADHITHIYVPLNKNRHWYLMVVDFTNSKLVYLDSAKVPLEHDDRVAQMRNVAFFIETLLANPKMYEEKKVLSFHPSTYDIKEPTIGQQARDSKDCGMWVSQWMIMSNSWCDMIWWVNNHSRMRMAVDLVLRNHNPLKDEICRRAIKDWDSKTRNNSRSQNESKNGSAVPKSPTLG</sequence>
<dbReference type="InterPro" id="IPR038765">
    <property type="entry name" value="Papain-like_cys_pep_sf"/>
</dbReference>
<name>A0A6B9V9B2_ARAHY</name>
<feature type="domain" description="Ubiquitin-like protease family profile" evidence="5">
    <location>
        <begin position="1"/>
        <end position="109"/>
    </location>
</feature>
<dbReference type="SUPFAM" id="SSF54001">
    <property type="entry name" value="Cysteine proteinases"/>
    <property type="match status" value="1"/>
</dbReference>
<dbReference type="Proteomes" id="UP000464620">
    <property type="component" value="Chromosome B09"/>
</dbReference>
<dbReference type="InterPro" id="IPR003653">
    <property type="entry name" value="Peptidase_C48_C"/>
</dbReference>
<organism evidence="6 7">
    <name type="scientific">Arachis hypogaea</name>
    <name type="common">Peanut</name>
    <dbReference type="NCBI Taxonomy" id="3818"/>
    <lineage>
        <taxon>Eukaryota</taxon>
        <taxon>Viridiplantae</taxon>
        <taxon>Streptophyta</taxon>
        <taxon>Embryophyta</taxon>
        <taxon>Tracheophyta</taxon>
        <taxon>Spermatophyta</taxon>
        <taxon>Magnoliopsida</taxon>
        <taxon>eudicotyledons</taxon>
        <taxon>Gunneridae</taxon>
        <taxon>Pentapetalae</taxon>
        <taxon>rosids</taxon>
        <taxon>fabids</taxon>
        <taxon>Fabales</taxon>
        <taxon>Fabaceae</taxon>
        <taxon>Papilionoideae</taxon>
        <taxon>50 kb inversion clade</taxon>
        <taxon>dalbergioids sensu lato</taxon>
        <taxon>Dalbergieae</taxon>
        <taxon>Pterocarpus clade</taxon>
        <taxon>Arachis</taxon>
    </lineage>
</organism>
<comment type="similarity">
    <text evidence="1">Belongs to the peptidase C48 family.</text>
</comment>
<dbReference type="PROSITE" id="PS50600">
    <property type="entry name" value="ULP_PROTEASE"/>
    <property type="match status" value="1"/>
</dbReference>
<evidence type="ECO:0000259" key="5">
    <source>
        <dbReference type="PROSITE" id="PS50600"/>
    </source>
</evidence>
<keyword evidence="2 6" id="KW-0645">Protease</keyword>
<dbReference type="Gene3D" id="3.40.395.10">
    <property type="entry name" value="Adenoviral Proteinase, Chain A"/>
    <property type="match status" value="1"/>
</dbReference>
<evidence type="ECO:0000313" key="7">
    <source>
        <dbReference type="Proteomes" id="UP000464620"/>
    </source>
</evidence>
<evidence type="ECO:0000256" key="1">
    <source>
        <dbReference type="ARBA" id="ARBA00005234"/>
    </source>
</evidence>
<dbReference type="EMBL" id="CP031001">
    <property type="protein sequence ID" value="QHN78070.1"/>
    <property type="molecule type" value="Genomic_DNA"/>
</dbReference>
<reference evidence="6 7" key="1">
    <citation type="submission" date="2020-01" db="EMBL/GenBank/DDBJ databases">
        <title>Genome sequence of Arachis hypogaea, cultivar Shitouqi.</title>
        <authorList>
            <person name="Zhuang W."/>
            <person name="Chen H."/>
            <person name="Varshney R."/>
            <person name="Wang D."/>
            <person name="Ming R."/>
        </authorList>
    </citation>
    <scope>NUCLEOTIDE SEQUENCE [LARGE SCALE GENOMIC DNA]</scope>
    <source>
        <tissue evidence="6">Young leaf</tissue>
    </source>
</reference>
<evidence type="ECO:0000256" key="4">
    <source>
        <dbReference type="SAM" id="MobiDB-lite"/>
    </source>
</evidence>
<evidence type="ECO:0000313" key="6">
    <source>
        <dbReference type="EMBL" id="QHN78070.1"/>
    </source>
</evidence>
<dbReference type="Pfam" id="PF02902">
    <property type="entry name" value="Peptidase_C48"/>
    <property type="match status" value="1"/>
</dbReference>
<protein>
    <submittedName>
        <fullName evidence="6">Ulp1 protease family, carboxy-terminal domain protein</fullName>
    </submittedName>
</protein>
<feature type="compositionally biased region" description="Polar residues" evidence="4">
    <location>
        <begin position="156"/>
        <end position="168"/>
    </location>
</feature>
<accession>A0A6B9V9B2</accession>